<gene>
    <name evidence="2" type="ORF">ERS852540_00945</name>
</gene>
<dbReference type="Pfam" id="PF07638">
    <property type="entry name" value="Sigma70_ECF"/>
    <property type="match status" value="1"/>
</dbReference>
<reference evidence="2 3" key="1">
    <citation type="submission" date="2015-09" db="EMBL/GenBank/DDBJ databases">
        <authorList>
            <consortium name="Pathogen Informatics"/>
        </authorList>
    </citation>
    <scope>NUCLEOTIDE SEQUENCE [LARGE SCALE GENOMIC DNA]</scope>
    <source>
        <strain evidence="2 3">2789STDY5834928</strain>
    </source>
</reference>
<accession>A0A174ZBQ3</accession>
<dbReference type="GO" id="GO:0003700">
    <property type="term" value="F:DNA-binding transcription factor activity"/>
    <property type="evidence" value="ECO:0007669"/>
    <property type="project" value="InterPro"/>
</dbReference>
<dbReference type="Proteomes" id="UP000095662">
    <property type="component" value="Unassembled WGS sequence"/>
</dbReference>
<dbReference type="Gene3D" id="1.10.10.10">
    <property type="entry name" value="Winged helix-like DNA-binding domain superfamily/Winged helix DNA-binding domain"/>
    <property type="match status" value="1"/>
</dbReference>
<proteinExistence type="predicted"/>
<protein>
    <submittedName>
        <fullName evidence="2">RNA polymerase sigma factor</fullName>
    </submittedName>
</protein>
<dbReference type="SUPFAM" id="SSF88946">
    <property type="entry name" value="Sigma2 domain of RNA polymerase sigma factors"/>
    <property type="match status" value="1"/>
</dbReference>
<dbReference type="InterPro" id="IPR036388">
    <property type="entry name" value="WH-like_DNA-bd_sf"/>
</dbReference>
<dbReference type="InterPro" id="IPR053812">
    <property type="entry name" value="HTH_Sigma70_ECF-like"/>
</dbReference>
<dbReference type="GO" id="GO:0006352">
    <property type="term" value="P:DNA-templated transcription initiation"/>
    <property type="evidence" value="ECO:0007669"/>
    <property type="project" value="InterPro"/>
</dbReference>
<evidence type="ECO:0000259" key="1">
    <source>
        <dbReference type="Pfam" id="PF07638"/>
    </source>
</evidence>
<dbReference type="EMBL" id="CZBY01000006">
    <property type="protein sequence ID" value="CUQ84645.1"/>
    <property type="molecule type" value="Genomic_DNA"/>
</dbReference>
<dbReference type="OrthoDB" id="1690999at2"/>
<feature type="domain" description="RNA polymerase sigma-70 ECF-like HTH" evidence="1">
    <location>
        <begin position="4"/>
        <end position="60"/>
    </location>
</feature>
<sequence>MNAQELSALIKQAQTGDTEGYAQLYRAVYRPVYKIARMAMKSEDAAVEAVRLTVLDSFAALPAARLTSSPQFIEWLVKILCTKIRHINKTGGELCTKTDSGSEIRNALNDLPDIERLVLSVSTVCGCSAEKTAKLCGYTEETVGVCLTNAEVTLKAQLLSESNI</sequence>
<name>A0A174ZBQ3_9FIRM</name>
<dbReference type="STRING" id="39492.ERS852540_00945"/>
<dbReference type="AlphaFoldDB" id="A0A174ZBQ3"/>
<evidence type="ECO:0000313" key="2">
    <source>
        <dbReference type="EMBL" id="CUQ84645.1"/>
    </source>
</evidence>
<dbReference type="Gene3D" id="1.10.1740.10">
    <property type="match status" value="1"/>
</dbReference>
<evidence type="ECO:0000313" key="3">
    <source>
        <dbReference type="Proteomes" id="UP000095662"/>
    </source>
</evidence>
<organism evidence="2 3">
    <name type="scientific">[Eubacterium] siraeum</name>
    <dbReference type="NCBI Taxonomy" id="39492"/>
    <lineage>
        <taxon>Bacteria</taxon>
        <taxon>Bacillati</taxon>
        <taxon>Bacillota</taxon>
        <taxon>Clostridia</taxon>
        <taxon>Eubacteriales</taxon>
        <taxon>Oscillospiraceae</taxon>
        <taxon>Oscillospiraceae incertae sedis</taxon>
    </lineage>
</organism>
<dbReference type="SUPFAM" id="SSF88659">
    <property type="entry name" value="Sigma3 and sigma4 domains of RNA polymerase sigma factors"/>
    <property type="match status" value="1"/>
</dbReference>
<dbReference type="InterPro" id="IPR013325">
    <property type="entry name" value="RNA_pol_sigma_r2"/>
</dbReference>
<dbReference type="InterPro" id="IPR013324">
    <property type="entry name" value="RNA_pol_sigma_r3/r4-like"/>
</dbReference>